<dbReference type="AlphaFoldDB" id="A0A1D7V485"/>
<name>A0A1D7V485_9LEPT</name>
<evidence type="ECO:0000256" key="1">
    <source>
        <dbReference type="ARBA" id="ARBA00022630"/>
    </source>
</evidence>
<evidence type="ECO:0000256" key="6">
    <source>
        <dbReference type="SAM" id="Phobius"/>
    </source>
</evidence>
<dbReference type="InterPro" id="IPR036188">
    <property type="entry name" value="FAD/NAD-bd_sf"/>
</dbReference>
<proteinExistence type="predicted"/>
<dbReference type="RefSeq" id="WP_069609871.1">
    <property type="nucleotide sequence ID" value="NZ_CP015218.1"/>
</dbReference>
<evidence type="ECO:0000256" key="2">
    <source>
        <dbReference type="ARBA" id="ARBA00022729"/>
    </source>
</evidence>
<protein>
    <submittedName>
        <fullName evidence="7">Phytoene dehydrogenase</fullName>
    </submittedName>
</protein>
<keyword evidence="2" id="KW-0732">Signal</keyword>
<dbReference type="EMBL" id="CP015218">
    <property type="protein sequence ID" value="AOP36652.1"/>
    <property type="molecule type" value="Genomic_DNA"/>
</dbReference>
<gene>
    <name evidence="7" type="ORF">A0128_21385</name>
</gene>
<dbReference type="PANTHER" id="PTHR46091:SF3">
    <property type="entry name" value="AMINE OXIDASE DOMAIN-CONTAINING PROTEIN"/>
    <property type="match status" value="1"/>
</dbReference>
<dbReference type="SUPFAM" id="SSF51905">
    <property type="entry name" value="FAD/NAD(P)-binding domain"/>
    <property type="match status" value="1"/>
</dbReference>
<dbReference type="OrthoDB" id="9814556at2"/>
<keyword evidence="6" id="KW-0472">Membrane</keyword>
<keyword evidence="4" id="KW-0521">NADP</keyword>
<evidence type="ECO:0000256" key="5">
    <source>
        <dbReference type="ARBA" id="ARBA00023027"/>
    </source>
</evidence>
<keyword evidence="5" id="KW-0520">NAD</keyword>
<dbReference type="Gene3D" id="3.50.50.60">
    <property type="entry name" value="FAD/NAD(P)-binding domain"/>
    <property type="match status" value="2"/>
</dbReference>
<organism evidence="7 8">
    <name type="scientific">Leptospira tipperaryensis</name>
    <dbReference type="NCBI Taxonomy" id="2564040"/>
    <lineage>
        <taxon>Bacteria</taxon>
        <taxon>Pseudomonadati</taxon>
        <taxon>Spirochaetota</taxon>
        <taxon>Spirochaetia</taxon>
        <taxon>Leptospirales</taxon>
        <taxon>Leptospiraceae</taxon>
        <taxon>Leptospira</taxon>
    </lineage>
</organism>
<evidence type="ECO:0000313" key="8">
    <source>
        <dbReference type="Proteomes" id="UP000094197"/>
    </source>
</evidence>
<keyword evidence="6" id="KW-1133">Transmembrane helix</keyword>
<accession>A0A1D7V485</accession>
<dbReference type="InterPro" id="IPR052206">
    <property type="entry name" value="Retinol_saturase"/>
</dbReference>
<evidence type="ECO:0000313" key="7">
    <source>
        <dbReference type="EMBL" id="AOP36652.1"/>
    </source>
</evidence>
<reference evidence="7 8" key="1">
    <citation type="submission" date="2016-04" db="EMBL/GenBank/DDBJ databases">
        <title>Complete genome seqeunce of Leptospira alstonii serovar Room22.</title>
        <authorList>
            <person name="Nally J.E."/>
            <person name="Bayles D.O."/>
            <person name="Hurley D."/>
            <person name="Fanning S."/>
            <person name="McMahon B.J."/>
            <person name="Arent Z."/>
        </authorList>
    </citation>
    <scope>NUCLEOTIDE SEQUENCE [LARGE SCALE GENOMIC DNA]</scope>
    <source>
        <strain evidence="7 8">GWTS #1</strain>
    </source>
</reference>
<feature type="transmembrane region" description="Helical" evidence="6">
    <location>
        <begin position="7"/>
        <end position="27"/>
    </location>
</feature>
<dbReference type="KEGG" id="laj:A0128_21385"/>
<dbReference type="Pfam" id="PF13450">
    <property type="entry name" value="NAD_binding_8"/>
    <property type="match status" value="1"/>
</dbReference>
<evidence type="ECO:0000256" key="3">
    <source>
        <dbReference type="ARBA" id="ARBA00022827"/>
    </source>
</evidence>
<keyword evidence="8" id="KW-1185">Reference proteome</keyword>
<keyword evidence="6" id="KW-0812">Transmembrane</keyword>
<dbReference type="PANTHER" id="PTHR46091">
    <property type="entry name" value="BLR7054 PROTEIN"/>
    <property type="match status" value="1"/>
</dbReference>
<keyword evidence="3" id="KW-0274">FAD</keyword>
<keyword evidence="1" id="KW-0285">Flavoprotein</keyword>
<sequence>MDIKEKHYDLILIGSGIGALTVASLMAQYRNKKVLILEQHFKAGGFTHVFKREGKFLWDVGIHYIGDMDENSMLRKIFDLITRGEVQWFKMPQIFEKFVYPGITFGENSDPEEYKKDLISLFPEEAKAIGHYFEDVQKVAGWHGRHMMLKALPPFLDKFGHAIDLIGADSALITTKEYMDRNFKSPKLKAILVSQWGDYGLPPSMSAFAIHALIVAHYLKGGYYPIGGSGVISQSIQKIVQEKGGRILLSREVQEILIEDGKAVGVKVKNRKKSEEAKEDVIEEYTAGAIVSNAGAYNTYTKLIPSKYQIPFLDKLKSFTDRFPLTTNVTLYLGLKDDPKKMGFLGENYWIYSSFDHDQNFKEGINWIEGNNKVPGAYLSFPSLKDPHAHGHTAEVIAFSDYSPFAKWKDQPWKERDEDYKKLKDSIRDRLLDYLEERFPGFKANIEYSEVSTPLTTEHFTQHKRGTIYGLPCVPDRFREKEAPWFSPVTPIKNLFLTGADAASPGMSGAMMGGISAVAHLTDGLKMIQIFREAGKKR</sequence>
<evidence type="ECO:0000256" key="4">
    <source>
        <dbReference type="ARBA" id="ARBA00022857"/>
    </source>
</evidence>
<dbReference type="Proteomes" id="UP000094197">
    <property type="component" value="Chromosome 2"/>
</dbReference>